<evidence type="ECO:0000313" key="1">
    <source>
        <dbReference type="EMBL" id="SFP69689.1"/>
    </source>
</evidence>
<keyword evidence="2" id="KW-1185">Reference proteome</keyword>
<organism evidence="1 2">
    <name type="scientific">Pseudomonas borbori</name>
    <dbReference type="NCBI Taxonomy" id="289003"/>
    <lineage>
        <taxon>Bacteria</taxon>
        <taxon>Pseudomonadati</taxon>
        <taxon>Pseudomonadota</taxon>
        <taxon>Gammaproteobacteria</taxon>
        <taxon>Pseudomonadales</taxon>
        <taxon>Pseudomonadaceae</taxon>
        <taxon>Pseudomonas</taxon>
    </lineage>
</organism>
<dbReference type="EMBL" id="FOWX01000016">
    <property type="protein sequence ID" value="SFP69689.1"/>
    <property type="molecule type" value="Genomic_DNA"/>
</dbReference>
<gene>
    <name evidence="1" type="ORF">SAMN05216190_11622</name>
</gene>
<accession>A0A1I5SG63</accession>
<proteinExistence type="predicted"/>
<evidence type="ECO:0000313" key="2">
    <source>
        <dbReference type="Proteomes" id="UP000198784"/>
    </source>
</evidence>
<dbReference type="STRING" id="289003.SAMN05216190_11622"/>
<dbReference type="AlphaFoldDB" id="A0A1I5SG63"/>
<sequence length="64" mass="7405">MAAMRFAGMARSYRYHRSWWMVKPQLRAQIHTTRLSQAETEHWFPPTCATSAQTSRAPTLAARP</sequence>
<name>A0A1I5SG63_9PSED</name>
<protein>
    <submittedName>
        <fullName evidence="1">Uncharacterized protein</fullName>
    </submittedName>
</protein>
<dbReference type="Proteomes" id="UP000198784">
    <property type="component" value="Unassembled WGS sequence"/>
</dbReference>
<reference evidence="2" key="1">
    <citation type="submission" date="2016-10" db="EMBL/GenBank/DDBJ databases">
        <authorList>
            <person name="Varghese N."/>
            <person name="Submissions S."/>
        </authorList>
    </citation>
    <scope>NUCLEOTIDE SEQUENCE [LARGE SCALE GENOMIC DNA]</scope>
    <source>
        <strain evidence="2">DSM 17834</strain>
    </source>
</reference>